<dbReference type="Proteomes" id="UP000003781">
    <property type="component" value="Unassembled WGS sequence"/>
</dbReference>
<dbReference type="RefSeq" id="WP_008277835.1">
    <property type="nucleotide sequence ID" value="NZ_AAXW01000055.1"/>
</dbReference>
<protein>
    <submittedName>
        <fullName evidence="2">Uncharacterized protein</fullName>
    </submittedName>
</protein>
<feature type="compositionally biased region" description="Low complexity" evidence="1">
    <location>
        <begin position="137"/>
        <end position="163"/>
    </location>
</feature>
<comment type="caution">
    <text evidence="2">The sequence shown here is derived from an EMBL/GenBank/DDBJ whole genome shotgun (WGS) entry which is preliminary data.</text>
</comment>
<feature type="region of interest" description="Disordered" evidence="1">
    <location>
        <begin position="1"/>
        <end position="163"/>
    </location>
</feature>
<gene>
    <name evidence="2" type="ORF">CY0110_08731</name>
</gene>
<accession>A3IWS8</accession>
<name>A3IWS8_9CHRO</name>
<evidence type="ECO:0000256" key="1">
    <source>
        <dbReference type="SAM" id="MobiDB-lite"/>
    </source>
</evidence>
<feature type="region of interest" description="Disordered" evidence="1">
    <location>
        <begin position="205"/>
        <end position="228"/>
    </location>
</feature>
<feature type="compositionally biased region" description="Pro residues" evidence="1">
    <location>
        <begin position="483"/>
        <end position="493"/>
    </location>
</feature>
<feature type="compositionally biased region" description="Low complexity" evidence="1">
    <location>
        <begin position="350"/>
        <end position="368"/>
    </location>
</feature>
<feature type="region of interest" description="Disordered" evidence="1">
    <location>
        <begin position="327"/>
        <end position="522"/>
    </location>
</feature>
<evidence type="ECO:0000313" key="2">
    <source>
        <dbReference type="EMBL" id="EAZ89083.1"/>
    </source>
</evidence>
<organism evidence="2 3">
    <name type="scientific">Crocosphaera chwakensis CCY0110</name>
    <dbReference type="NCBI Taxonomy" id="391612"/>
    <lineage>
        <taxon>Bacteria</taxon>
        <taxon>Bacillati</taxon>
        <taxon>Cyanobacteriota</taxon>
        <taxon>Cyanophyceae</taxon>
        <taxon>Oscillatoriophycideae</taxon>
        <taxon>Chroococcales</taxon>
        <taxon>Aphanothecaceae</taxon>
        <taxon>Crocosphaera</taxon>
        <taxon>Crocosphaera chwakensis</taxon>
    </lineage>
</organism>
<dbReference type="AlphaFoldDB" id="A3IWS8"/>
<feature type="compositionally biased region" description="Low complexity" evidence="1">
    <location>
        <begin position="13"/>
        <end position="22"/>
    </location>
</feature>
<feature type="compositionally biased region" description="Gly residues" evidence="1">
    <location>
        <begin position="371"/>
        <end position="391"/>
    </location>
</feature>
<sequence>MGRNLTPGGDSGNGSIFNSGSSGNAGGGFRSGGRSSGSGAGSSWSPGGGYGGGWRGYGGGGSGQPSGKPGSGYGGKSHFGGKVFRPKPQGTGGKSDFFLNNSRKNIGSGDSNKYRPWNNQQPKSNGNSSKTNLNNQLNNKPQSNQNTNLNNNNLSGGNKKNSSKLSTAVKVGAVAFLGWGLSQGDKIKDSFNNFFGRGGKKDNINSDSKINRLPEKDTRGTKKLPGTPQFLGGQVAGVRYRYKVRYDIYIKSTGNSWQLNKLSTERIKYGPIIAILVRGTEDYPDLEVAHTGTNGQTAYDTIESSYYKGFEFRNYRFEYITRVDGTTTEGDRAEGGDPPAWIYTPPTLKPTTSTASSGNASTNTASPTGWQGTGASPGGNYFGTGSQGWSGEGKPAPAPTPKPGNGTSTSPTPNPSSTGQPSGSPRPSTSPRPSGGSGSWLQPQESTSTGSSTSTSTGSSTSISTTGSLAPGVNSNGSSFPPAITPPTVPPDNPIGEPTDPVSQPEEKPDDMLTLIFGVNRI</sequence>
<feature type="compositionally biased region" description="Low complexity" evidence="1">
    <location>
        <begin position="403"/>
        <end position="434"/>
    </location>
</feature>
<feature type="compositionally biased region" description="Basic and acidic residues" evidence="1">
    <location>
        <begin position="205"/>
        <end position="220"/>
    </location>
</feature>
<keyword evidence="3" id="KW-1185">Reference proteome</keyword>
<evidence type="ECO:0000313" key="3">
    <source>
        <dbReference type="Proteomes" id="UP000003781"/>
    </source>
</evidence>
<feature type="compositionally biased region" description="Gly residues" evidence="1">
    <location>
        <begin position="23"/>
        <end position="78"/>
    </location>
</feature>
<dbReference type="EMBL" id="AAXW01000055">
    <property type="protein sequence ID" value="EAZ89083.1"/>
    <property type="molecule type" value="Genomic_DNA"/>
</dbReference>
<proteinExistence type="predicted"/>
<feature type="compositionally biased region" description="Low complexity" evidence="1">
    <location>
        <begin position="446"/>
        <end position="468"/>
    </location>
</feature>
<feature type="compositionally biased region" description="Polar residues" evidence="1">
    <location>
        <begin position="98"/>
        <end position="136"/>
    </location>
</feature>
<reference evidence="2 3" key="1">
    <citation type="submission" date="2007-03" db="EMBL/GenBank/DDBJ databases">
        <authorList>
            <person name="Stal L."/>
            <person name="Ferriera S."/>
            <person name="Johnson J."/>
            <person name="Kravitz S."/>
            <person name="Beeson K."/>
            <person name="Sutton G."/>
            <person name="Rogers Y.-H."/>
            <person name="Friedman R."/>
            <person name="Frazier M."/>
            <person name="Venter J.C."/>
        </authorList>
    </citation>
    <scope>NUCLEOTIDE SEQUENCE [LARGE SCALE GENOMIC DNA]</scope>
    <source>
        <strain evidence="2 3">CCY0110</strain>
    </source>
</reference>